<protein>
    <submittedName>
        <fullName evidence="1">Sigma-70 family RNA polymerase sigma factor</fullName>
    </submittedName>
</protein>
<gene>
    <name evidence="1" type="ORF">ENS41_09040</name>
</gene>
<dbReference type="InterPro" id="IPR036388">
    <property type="entry name" value="WH-like_DNA-bd_sf"/>
</dbReference>
<proteinExistence type="predicted"/>
<comment type="caution">
    <text evidence="1">The sequence shown here is derived from an EMBL/GenBank/DDBJ whole genome shotgun (WGS) entry which is preliminary data.</text>
</comment>
<evidence type="ECO:0000313" key="1">
    <source>
        <dbReference type="EMBL" id="HGK29072.1"/>
    </source>
</evidence>
<dbReference type="SUPFAM" id="SSF88659">
    <property type="entry name" value="Sigma3 and sigma4 domains of RNA polymerase sigma factors"/>
    <property type="match status" value="1"/>
</dbReference>
<reference evidence="1" key="1">
    <citation type="journal article" date="2020" name="mSystems">
        <title>Genome- and Community-Level Interaction Insights into Carbon Utilization and Element Cycling Functions of Hydrothermarchaeota in Hydrothermal Sediment.</title>
        <authorList>
            <person name="Zhou Z."/>
            <person name="Liu Y."/>
            <person name="Xu W."/>
            <person name="Pan J."/>
            <person name="Luo Z.H."/>
            <person name="Li M."/>
        </authorList>
    </citation>
    <scope>NUCLEOTIDE SEQUENCE [LARGE SCALE GENOMIC DNA]</scope>
    <source>
        <strain evidence="1">SpSt-488</strain>
    </source>
</reference>
<name>A0A7C4CC59_UNCW3</name>
<sequence>MSAHEALRRALEPFHTLVQECVVQRLLHGRSHAELAATLEMPQDQVKRILDRMRPWVTKFVGYFSDDRFWSEGPMPGQDGAAG</sequence>
<organism evidence="1">
    <name type="scientific">candidate division WOR-3 bacterium</name>
    <dbReference type="NCBI Taxonomy" id="2052148"/>
    <lineage>
        <taxon>Bacteria</taxon>
        <taxon>Bacteria division WOR-3</taxon>
    </lineage>
</organism>
<dbReference type="Gene3D" id="1.10.10.10">
    <property type="entry name" value="Winged helix-like DNA-binding domain superfamily/Winged helix DNA-binding domain"/>
    <property type="match status" value="1"/>
</dbReference>
<dbReference type="EMBL" id="DSUT01000189">
    <property type="protein sequence ID" value="HGK29072.1"/>
    <property type="molecule type" value="Genomic_DNA"/>
</dbReference>
<dbReference type="AlphaFoldDB" id="A0A7C4CC59"/>
<accession>A0A7C4CC59</accession>
<dbReference type="InterPro" id="IPR013324">
    <property type="entry name" value="RNA_pol_sigma_r3/r4-like"/>
</dbReference>